<evidence type="ECO:0000313" key="2">
    <source>
        <dbReference type="EMBL" id="MER6434567.1"/>
    </source>
</evidence>
<evidence type="ECO:0000256" key="1">
    <source>
        <dbReference type="SAM" id="MobiDB-lite"/>
    </source>
</evidence>
<feature type="region of interest" description="Disordered" evidence="1">
    <location>
        <begin position="14"/>
        <end position="55"/>
    </location>
</feature>
<feature type="compositionally biased region" description="Basic and acidic residues" evidence="1">
    <location>
        <begin position="28"/>
        <end position="39"/>
    </location>
</feature>
<organism evidence="2 3">
    <name type="scientific">Streptomyces sp. 900105245</name>
    <dbReference type="NCBI Taxonomy" id="3154379"/>
    <lineage>
        <taxon>Bacteria</taxon>
        <taxon>Bacillati</taxon>
        <taxon>Actinomycetota</taxon>
        <taxon>Actinomycetes</taxon>
        <taxon>Kitasatosporales</taxon>
        <taxon>Streptomycetaceae</taxon>
        <taxon>Streptomyces</taxon>
    </lineage>
</organism>
<comment type="caution">
    <text evidence="2">The sequence shown here is derived from an EMBL/GenBank/DDBJ whole genome shotgun (WGS) entry which is preliminary data.</text>
</comment>
<protein>
    <submittedName>
        <fullName evidence="2">Uncharacterized protein</fullName>
    </submittedName>
</protein>
<sequence length="122" mass="13667">MVQFSGAVEVSALRRTRRSSRPAVRPLDNPRQKIAGLHDRSRKPRTTPPRATPAGKAWVWRMRTDRKFVPACIGPVLGSPASAMHRILARQILNCLTRLDRLTGAVVRHYERTGRANSFTSA</sequence>
<proteinExistence type="predicted"/>
<dbReference type="Proteomes" id="UP001470023">
    <property type="component" value="Unassembled WGS sequence"/>
</dbReference>
<reference evidence="2 3" key="1">
    <citation type="submission" date="2024-06" db="EMBL/GenBank/DDBJ databases">
        <title>The Natural Products Discovery Center: Release of the First 8490 Sequenced Strains for Exploring Actinobacteria Biosynthetic Diversity.</title>
        <authorList>
            <person name="Kalkreuter E."/>
            <person name="Kautsar S.A."/>
            <person name="Yang D."/>
            <person name="Bader C.D."/>
            <person name="Teijaro C.N."/>
            <person name="Fluegel L."/>
            <person name="Davis C.M."/>
            <person name="Simpson J.R."/>
            <person name="Lauterbach L."/>
            <person name="Steele A.D."/>
            <person name="Gui C."/>
            <person name="Meng S."/>
            <person name="Li G."/>
            <person name="Viehrig K."/>
            <person name="Ye F."/>
            <person name="Su P."/>
            <person name="Kiefer A.F."/>
            <person name="Nichols A."/>
            <person name="Cepeda A.J."/>
            <person name="Yan W."/>
            <person name="Fan B."/>
            <person name="Jiang Y."/>
            <person name="Adhikari A."/>
            <person name="Zheng C.-J."/>
            <person name="Schuster L."/>
            <person name="Cowan T.M."/>
            <person name="Smanski M.J."/>
            <person name="Chevrette M.G."/>
            <person name="De Carvalho L.P.S."/>
            <person name="Shen B."/>
        </authorList>
    </citation>
    <scope>NUCLEOTIDE SEQUENCE [LARGE SCALE GENOMIC DNA]</scope>
    <source>
        <strain evidence="2 3">NPDC001166</strain>
    </source>
</reference>
<evidence type="ECO:0000313" key="3">
    <source>
        <dbReference type="Proteomes" id="UP001470023"/>
    </source>
</evidence>
<name>A0ABV1UMY3_9ACTN</name>
<keyword evidence="3" id="KW-1185">Reference proteome</keyword>
<accession>A0ABV1UMY3</accession>
<dbReference type="EMBL" id="JBEPAZ010000136">
    <property type="protein sequence ID" value="MER6434567.1"/>
    <property type="molecule type" value="Genomic_DNA"/>
</dbReference>
<gene>
    <name evidence="2" type="ORF">ABT272_44405</name>
</gene>
<dbReference type="RefSeq" id="WP_352066375.1">
    <property type="nucleotide sequence ID" value="NZ_JBEPAZ010000136.1"/>
</dbReference>